<reference evidence="6 7" key="1">
    <citation type="submission" date="2018-11" db="EMBL/GenBank/DDBJ databases">
        <title>Genomic Encyclopedia of Type Strains, Phase IV (KMG-IV): sequencing the most valuable type-strain genomes for metagenomic binning, comparative biology and taxonomic classification.</title>
        <authorList>
            <person name="Goeker M."/>
        </authorList>
    </citation>
    <scope>NUCLEOTIDE SEQUENCE [LARGE SCALE GENOMIC DNA]</scope>
    <source>
        <strain evidence="6 7">DSM 16974</strain>
    </source>
</reference>
<feature type="domain" description="GGDEF" evidence="5">
    <location>
        <begin position="197"/>
        <end position="326"/>
    </location>
</feature>
<dbReference type="Gene3D" id="3.30.70.270">
    <property type="match status" value="1"/>
</dbReference>
<dbReference type="GO" id="GO:0052621">
    <property type="term" value="F:diguanylate cyclase activity"/>
    <property type="evidence" value="ECO:0007669"/>
    <property type="project" value="UniProtKB-EC"/>
</dbReference>
<dbReference type="EC" id="2.7.7.65" evidence="2"/>
<evidence type="ECO:0000256" key="2">
    <source>
        <dbReference type="ARBA" id="ARBA00012528"/>
    </source>
</evidence>
<sequence>MLYRLRNDFHLSVITLMNACAIVGITPFAVWRFLRGEYWIGLIDLGILGAIVGATLYAWRTHKTACTGLFLALVPCTGGAIAISLTAGEVGLFWLYPALICSFMLTRPLIAALLPLGALALLILEGSAFSSSQQIWSFSVTLLVVCACTYVFARRSEHQRNRLKHLALLDPLTGVSNRRALDEALARAVSEHERLGTEYGLVLADLDHFKRVNDTHGHHTGDRILVDFVGVLAFNTRRSDQLFRFGGEEFVILMSGTTPNGLQAAVEHVQSVLRKTLTSPSGPVTASFGTAILQRGESVDHWFERADEALYRAKSLGRDRIVSGDRSTSEALS</sequence>
<keyword evidence="4" id="KW-0472">Membrane</keyword>
<feature type="transmembrane region" description="Helical" evidence="4">
    <location>
        <begin position="71"/>
        <end position="96"/>
    </location>
</feature>
<dbReference type="GO" id="GO:1902201">
    <property type="term" value="P:negative regulation of bacterial-type flagellum-dependent cell motility"/>
    <property type="evidence" value="ECO:0007669"/>
    <property type="project" value="TreeGrafter"/>
</dbReference>
<feature type="transmembrane region" description="Helical" evidence="4">
    <location>
        <begin position="135"/>
        <end position="153"/>
    </location>
</feature>
<dbReference type="RefSeq" id="WP_123639016.1">
    <property type="nucleotide sequence ID" value="NZ_RJUK01000002.1"/>
</dbReference>
<dbReference type="SMART" id="SM00267">
    <property type="entry name" value="GGDEF"/>
    <property type="match status" value="1"/>
</dbReference>
<proteinExistence type="predicted"/>
<dbReference type="GO" id="GO:0005886">
    <property type="term" value="C:plasma membrane"/>
    <property type="evidence" value="ECO:0007669"/>
    <property type="project" value="TreeGrafter"/>
</dbReference>
<dbReference type="PANTHER" id="PTHR45138">
    <property type="entry name" value="REGULATORY COMPONENTS OF SENSORY TRANSDUCTION SYSTEM"/>
    <property type="match status" value="1"/>
</dbReference>
<evidence type="ECO:0000256" key="3">
    <source>
        <dbReference type="ARBA" id="ARBA00034247"/>
    </source>
</evidence>
<dbReference type="PROSITE" id="PS50887">
    <property type="entry name" value="GGDEF"/>
    <property type="match status" value="1"/>
</dbReference>
<feature type="transmembrane region" description="Helical" evidence="4">
    <location>
        <begin position="108"/>
        <end position="129"/>
    </location>
</feature>
<evidence type="ECO:0000259" key="5">
    <source>
        <dbReference type="PROSITE" id="PS50887"/>
    </source>
</evidence>
<keyword evidence="7" id="KW-1185">Reference proteome</keyword>
<dbReference type="SUPFAM" id="SSF55073">
    <property type="entry name" value="Nucleotide cyclase"/>
    <property type="match status" value="1"/>
</dbReference>
<accession>A0A3N1NEP6</accession>
<keyword evidence="4" id="KW-1133">Transmembrane helix</keyword>
<evidence type="ECO:0000256" key="4">
    <source>
        <dbReference type="SAM" id="Phobius"/>
    </source>
</evidence>
<protein>
    <recommendedName>
        <fullName evidence="2">diguanylate cyclase</fullName>
        <ecNumber evidence="2">2.7.7.65</ecNumber>
    </recommendedName>
</protein>
<dbReference type="Pfam" id="PF00990">
    <property type="entry name" value="GGDEF"/>
    <property type="match status" value="1"/>
</dbReference>
<feature type="transmembrane region" description="Helical" evidence="4">
    <location>
        <begin position="38"/>
        <end position="59"/>
    </location>
</feature>
<dbReference type="GO" id="GO:0043709">
    <property type="term" value="P:cell adhesion involved in single-species biofilm formation"/>
    <property type="evidence" value="ECO:0007669"/>
    <property type="project" value="TreeGrafter"/>
</dbReference>
<dbReference type="CDD" id="cd01949">
    <property type="entry name" value="GGDEF"/>
    <property type="match status" value="1"/>
</dbReference>
<evidence type="ECO:0000313" key="6">
    <source>
        <dbReference type="EMBL" id="ROQ18374.1"/>
    </source>
</evidence>
<dbReference type="AlphaFoldDB" id="A0A3N1NEP6"/>
<dbReference type="OrthoDB" id="9812260at2"/>
<dbReference type="Proteomes" id="UP000273643">
    <property type="component" value="Unassembled WGS sequence"/>
</dbReference>
<comment type="caution">
    <text evidence="6">The sequence shown here is derived from an EMBL/GenBank/DDBJ whole genome shotgun (WGS) entry which is preliminary data.</text>
</comment>
<feature type="transmembrane region" description="Helical" evidence="4">
    <location>
        <begin position="12"/>
        <end position="31"/>
    </location>
</feature>
<dbReference type="InterPro" id="IPR043128">
    <property type="entry name" value="Rev_trsase/Diguanyl_cyclase"/>
</dbReference>
<dbReference type="PANTHER" id="PTHR45138:SF9">
    <property type="entry name" value="DIGUANYLATE CYCLASE DGCM-RELATED"/>
    <property type="match status" value="1"/>
</dbReference>
<name>A0A3N1NEP6_9GAMM</name>
<dbReference type="InterPro" id="IPR029787">
    <property type="entry name" value="Nucleotide_cyclase"/>
</dbReference>
<evidence type="ECO:0000313" key="7">
    <source>
        <dbReference type="Proteomes" id="UP000273643"/>
    </source>
</evidence>
<dbReference type="InterPro" id="IPR050469">
    <property type="entry name" value="Diguanylate_Cyclase"/>
</dbReference>
<dbReference type="EMBL" id="RJUK01000002">
    <property type="protein sequence ID" value="ROQ18374.1"/>
    <property type="molecule type" value="Genomic_DNA"/>
</dbReference>
<comment type="catalytic activity">
    <reaction evidence="3">
        <text>2 GTP = 3',3'-c-di-GMP + 2 diphosphate</text>
        <dbReference type="Rhea" id="RHEA:24898"/>
        <dbReference type="ChEBI" id="CHEBI:33019"/>
        <dbReference type="ChEBI" id="CHEBI:37565"/>
        <dbReference type="ChEBI" id="CHEBI:58805"/>
        <dbReference type="EC" id="2.7.7.65"/>
    </reaction>
</comment>
<dbReference type="InterPro" id="IPR000160">
    <property type="entry name" value="GGDEF_dom"/>
</dbReference>
<keyword evidence="4" id="KW-0812">Transmembrane</keyword>
<dbReference type="FunFam" id="3.30.70.270:FF:000001">
    <property type="entry name" value="Diguanylate cyclase domain protein"/>
    <property type="match status" value="1"/>
</dbReference>
<evidence type="ECO:0000256" key="1">
    <source>
        <dbReference type="ARBA" id="ARBA00001946"/>
    </source>
</evidence>
<comment type="cofactor">
    <cofactor evidence="1">
        <name>Mg(2+)</name>
        <dbReference type="ChEBI" id="CHEBI:18420"/>
    </cofactor>
</comment>
<gene>
    <name evidence="6" type="ORF">EDC38_2599</name>
</gene>
<dbReference type="NCBIfam" id="TIGR00254">
    <property type="entry name" value="GGDEF"/>
    <property type="match status" value="1"/>
</dbReference>
<organism evidence="6 7">
    <name type="scientific">Marinimicrobium koreense</name>
    <dbReference type="NCBI Taxonomy" id="306545"/>
    <lineage>
        <taxon>Bacteria</taxon>
        <taxon>Pseudomonadati</taxon>
        <taxon>Pseudomonadota</taxon>
        <taxon>Gammaproteobacteria</taxon>
        <taxon>Cellvibrionales</taxon>
        <taxon>Cellvibrionaceae</taxon>
        <taxon>Marinimicrobium</taxon>
    </lineage>
</organism>